<dbReference type="InterPro" id="IPR016181">
    <property type="entry name" value="Acyl_CoA_acyltransferase"/>
</dbReference>
<evidence type="ECO:0000313" key="2">
    <source>
        <dbReference type="EMBL" id="QJI00144.1"/>
    </source>
</evidence>
<dbReference type="GO" id="GO:0016747">
    <property type="term" value="F:acyltransferase activity, transferring groups other than amino-acyl groups"/>
    <property type="evidence" value="ECO:0007669"/>
    <property type="project" value="InterPro"/>
</dbReference>
<dbReference type="AlphaFoldDB" id="A0A6M3XTM9"/>
<keyword evidence="2" id="KW-0808">Transferase</keyword>
<protein>
    <submittedName>
        <fullName evidence="2">Putative acetyltransferase</fullName>
    </submittedName>
</protein>
<name>A0A6M3XTM9_9ZZZZ</name>
<dbReference type="Gene3D" id="3.40.630.30">
    <property type="match status" value="1"/>
</dbReference>
<dbReference type="EMBL" id="MT144831">
    <property type="protein sequence ID" value="QJI00144.1"/>
    <property type="molecule type" value="Genomic_DNA"/>
</dbReference>
<dbReference type="CDD" id="cd04301">
    <property type="entry name" value="NAT_SF"/>
    <property type="match status" value="1"/>
</dbReference>
<organism evidence="2">
    <name type="scientific">viral metagenome</name>
    <dbReference type="NCBI Taxonomy" id="1070528"/>
    <lineage>
        <taxon>unclassified sequences</taxon>
        <taxon>metagenomes</taxon>
        <taxon>organismal metagenomes</taxon>
    </lineage>
</organism>
<dbReference type="Pfam" id="PF00583">
    <property type="entry name" value="Acetyltransf_1"/>
    <property type="match status" value="1"/>
</dbReference>
<evidence type="ECO:0000259" key="1">
    <source>
        <dbReference type="PROSITE" id="PS51186"/>
    </source>
</evidence>
<dbReference type="InterPro" id="IPR000182">
    <property type="entry name" value="GNAT_dom"/>
</dbReference>
<reference evidence="2" key="1">
    <citation type="submission" date="2020-03" db="EMBL/GenBank/DDBJ databases">
        <title>The deep terrestrial virosphere.</title>
        <authorList>
            <person name="Holmfeldt K."/>
            <person name="Nilsson E."/>
            <person name="Simone D."/>
            <person name="Lopez-Fernandez M."/>
            <person name="Wu X."/>
            <person name="de Brujin I."/>
            <person name="Lundin D."/>
            <person name="Andersson A."/>
            <person name="Bertilsson S."/>
            <person name="Dopson M."/>
        </authorList>
    </citation>
    <scope>NUCLEOTIDE SEQUENCE</scope>
    <source>
        <strain evidence="2">TM448B01842</strain>
    </source>
</reference>
<feature type="domain" description="N-acetyltransferase" evidence="1">
    <location>
        <begin position="3"/>
        <end position="147"/>
    </location>
</feature>
<dbReference type="PROSITE" id="PS51186">
    <property type="entry name" value="GNAT"/>
    <property type="match status" value="1"/>
</dbReference>
<sequence length="147" mass="17136">MLPTIRIIKSKEMRRVTEFMKAFEEASAFVTVDIDYATKTYETMIDNGNAIVMVLEKDNELIGSLGFLIAPDIHNGITIAVETFWFSDPRKRGYGLLLLNAFEKYAQENKIKKVAMVHMMDSYPNRLENLYLKRGYKLMEKHYIKEI</sequence>
<accession>A0A6M3XTM9</accession>
<proteinExistence type="predicted"/>
<gene>
    <name evidence="2" type="ORF">TM448B01842_0012</name>
</gene>
<dbReference type="SUPFAM" id="SSF55729">
    <property type="entry name" value="Acyl-CoA N-acyltransferases (Nat)"/>
    <property type="match status" value="1"/>
</dbReference>